<evidence type="ECO:0008006" key="3">
    <source>
        <dbReference type="Google" id="ProtNLM"/>
    </source>
</evidence>
<proteinExistence type="predicted"/>
<dbReference type="Proteomes" id="UP001066276">
    <property type="component" value="Chromosome 8"/>
</dbReference>
<protein>
    <recommendedName>
        <fullName evidence="3">Endonuclease/exonuclease/phosphatase domain-containing protein</fullName>
    </recommendedName>
</protein>
<dbReference type="AlphaFoldDB" id="A0AAV7NU70"/>
<dbReference type="SUPFAM" id="SSF56219">
    <property type="entry name" value="DNase I-like"/>
    <property type="match status" value="1"/>
</dbReference>
<comment type="caution">
    <text evidence="1">The sequence shown here is derived from an EMBL/GenBank/DDBJ whole genome shotgun (WGS) entry which is preliminary data.</text>
</comment>
<dbReference type="Gene3D" id="3.60.10.10">
    <property type="entry name" value="Endonuclease/exonuclease/phosphatase"/>
    <property type="match status" value="1"/>
</dbReference>
<sequence>MIINVYIQPGNTNDYDTQRCLFEEDLESLGIGKAGNLVLMLGDFNHRRDPNSSGKLYKKLLEATRIPCSNFPHVECPARDLSLVKTLGSLGMFCINGHINMDRPAKQTFRISNQACPIDYTFISTWHFGEVLDFRVEHIEGSHHWTLRLTIRSANKAQTGREKALTVQVEYPRRPTTRITESSLEALSEVIVNYTNIRMEEDSKDTFKGYKRGIAIIVDGLKVTLKTLQEGKTKGEAGKTNNNKIWFNQDCRRQKRKVRKLEREYKKRPSIDIKEKLCQAKHIYKTIIRQETGILK</sequence>
<dbReference type="EMBL" id="JANPWB010000012">
    <property type="protein sequence ID" value="KAJ1116833.1"/>
    <property type="molecule type" value="Genomic_DNA"/>
</dbReference>
<name>A0AAV7NU70_PLEWA</name>
<gene>
    <name evidence="1" type="ORF">NDU88_005038</name>
</gene>
<keyword evidence="2" id="KW-1185">Reference proteome</keyword>
<reference evidence="1" key="1">
    <citation type="journal article" date="2022" name="bioRxiv">
        <title>Sequencing and chromosome-scale assembly of the giantPleurodeles waltlgenome.</title>
        <authorList>
            <person name="Brown T."/>
            <person name="Elewa A."/>
            <person name="Iarovenko S."/>
            <person name="Subramanian E."/>
            <person name="Araus A.J."/>
            <person name="Petzold A."/>
            <person name="Susuki M."/>
            <person name="Suzuki K.-i.T."/>
            <person name="Hayashi T."/>
            <person name="Toyoda A."/>
            <person name="Oliveira C."/>
            <person name="Osipova E."/>
            <person name="Leigh N.D."/>
            <person name="Simon A."/>
            <person name="Yun M.H."/>
        </authorList>
    </citation>
    <scope>NUCLEOTIDE SEQUENCE</scope>
    <source>
        <strain evidence="1">20211129_DDA</strain>
        <tissue evidence="1">Liver</tissue>
    </source>
</reference>
<evidence type="ECO:0000313" key="2">
    <source>
        <dbReference type="Proteomes" id="UP001066276"/>
    </source>
</evidence>
<evidence type="ECO:0000313" key="1">
    <source>
        <dbReference type="EMBL" id="KAJ1116833.1"/>
    </source>
</evidence>
<dbReference type="InterPro" id="IPR036691">
    <property type="entry name" value="Endo/exonu/phosph_ase_sf"/>
</dbReference>
<accession>A0AAV7NU70</accession>
<organism evidence="1 2">
    <name type="scientific">Pleurodeles waltl</name>
    <name type="common">Iberian ribbed newt</name>
    <dbReference type="NCBI Taxonomy" id="8319"/>
    <lineage>
        <taxon>Eukaryota</taxon>
        <taxon>Metazoa</taxon>
        <taxon>Chordata</taxon>
        <taxon>Craniata</taxon>
        <taxon>Vertebrata</taxon>
        <taxon>Euteleostomi</taxon>
        <taxon>Amphibia</taxon>
        <taxon>Batrachia</taxon>
        <taxon>Caudata</taxon>
        <taxon>Salamandroidea</taxon>
        <taxon>Salamandridae</taxon>
        <taxon>Pleurodelinae</taxon>
        <taxon>Pleurodeles</taxon>
    </lineage>
</organism>